<feature type="non-terminal residue" evidence="1">
    <location>
        <position position="53"/>
    </location>
</feature>
<dbReference type="EMBL" id="HACG01018809">
    <property type="protein sequence ID" value="CEK65674.1"/>
    <property type="molecule type" value="Transcribed_RNA"/>
</dbReference>
<protein>
    <submittedName>
        <fullName evidence="1">Uncharacterized protein</fullName>
    </submittedName>
</protein>
<dbReference type="AlphaFoldDB" id="A0A0B6ZAP1"/>
<organism evidence="1">
    <name type="scientific">Arion vulgaris</name>
    <dbReference type="NCBI Taxonomy" id="1028688"/>
    <lineage>
        <taxon>Eukaryota</taxon>
        <taxon>Metazoa</taxon>
        <taxon>Spiralia</taxon>
        <taxon>Lophotrochozoa</taxon>
        <taxon>Mollusca</taxon>
        <taxon>Gastropoda</taxon>
        <taxon>Heterobranchia</taxon>
        <taxon>Euthyneura</taxon>
        <taxon>Panpulmonata</taxon>
        <taxon>Eupulmonata</taxon>
        <taxon>Stylommatophora</taxon>
        <taxon>Helicina</taxon>
        <taxon>Arionoidea</taxon>
        <taxon>Arionidae</taxon>
        <taxon>Arion</taxon>
    </lineage>
</organism>
<reference evidence="1" key="1">
    <citation type="submission" date="2014-12" db="EMBL/GenBank/DDBJ databases">
        <title>Insight into the proteome of Arion vulgaris.</title>
        <authorList>
            <person name="Aradska J."/>
            <person name="Bulat T."/>
            <person name="Smidak R."/>
            <person name="Sarate P."/>
            <person name="Gangsoo J."/>
            <person name="Sialana F."/>
            <person name="Bilban M."/>
            <person name="Lubec G."/>
        </authorList>
    </citation>
    <scope>NUCLEOTIDE SEQUENCE</scope>
    <source>
        <tissue evidence="1">Skin</tissue>
    </source>
</reference>
<accession>A0A0B6ZAP1</accession>
<proteinExistence type="predicted"/>
<sequence length="53" mass="6255">MEVVDSDKMATGRNFQDHWMNQITVSKLYFDKLWLKASAQKCESDLQANYIQK</sequence>
<evidence type="ECO:0000313" key="1">
    <source>
        <dbReference type="EMBL" id="CEK65674.1"/>
    </source>
</evidence>
<gene>
    <name evidence="1" type="primary">ORF55868</name>
</gene>
<name>A0A0B6ZAP1_9EUPU</name>